<proteinExistence type="predicted"/>
<dbReference type="InterPro" id="IPR010298">
    <property type="entry name" value="YacP-like"/>
</dbReference>
<gene>
    <name evidence="1" type="ORF">SAMN05421737_10947</name>
</gene>
<keyword evidence="2" id="KW-1185">Reference proteome</keyword>
<dbReference type="EMBL" id="FMYM01000009">
    <property type="protein sequence ID" value="SDC48580.1"/>
    <property type="molecule type" value="Genomic_DNA"/>
</dbReference>
<name>A0A1G6LZC2_9BACI</name>
<accession>A0A1G6LZC2</accession>
<evidence type="ECO:0008006" key="3">
    <source>
        <dbReference type="Google" id="ProtNLM"/>
    </source>
</evidence>
<evidence type="ECO:0000313" key="2">
    <source>
        <dbReference type="Proteomes" id="UP000242662"/>
    </source>
</evidence>
<dbReference type="AlphaFoldDB" id="A0A1G6LZC2"/>
<dbReference type="PANTHER" id="PTHR34547:SF1">
    <property type="entry name" value="YACP-LIKE NYN DOMAIN PROTEIN"/>
    <property type="match status" value="1"/>
</dbReference>
<protein>
    <recommendedName>
        <fullName evidence="3">NYN domain-containing protein</fullName>
    </recommendedName>
</protein>
<dbReference type="OrthoDB" id="9792160at2"/>
<evidence type="ECO:0000313" key="1">
    <source>
        <dbReference type="EMBL" id="SDC48580.1"/>
    </source>
</evidence>
<dbReference type="PANTHER" id="PTHR34547">
    <property type="entry name" value="YACP-LIKE NYN DOMAIN PROTEIN"/>
    <property type="match status" value="1"/>
</dbReference>
<dbReference type="STRING" id="1464122.SAMN05421737_10947"/>
<organism evidence="1 2">
    <name type="scientific">Shouchella lonarensis</name>
    <dbReference type="NCBI Taxonomy" id="1464122"/>
    <lineage>
        <taxon>Bacteria</taxon>
        <taxon>Bacillati</taxon>
        <taxon>Bacillota</taxon>
        <taxon>Bacilli</taxon>
        <taxon>Bacillales</taxon>
        <taxon>Bacillaceae</taxon>
        <taxon>Shouchella</taxon>
    </lineage>
</organism>
<dbReference type="RefSeq" id="WP_090776219.1">
    <property type="nucleotide sequence ID" value="NZ_FMYM01000009.1"/>
</dbReference>
<dbReference type="CDD" id="cd10912">
    <property type="entry name" value="PIN_YacP-like"/>
    <property type="match status" value="1"/>
</dbReference>
<reference evidence="2" key="1">
    <citation type="submission" date="2016-09" db="EMBL/GenBank/DDBJ databases">
        <authorList>
            <person name="Varghese N."/>
            <person name="Submissions S."/>
        </authorList>
    </citation>
    <scope>NUCLEOTIDE SEQUENCE [LARGE SCALE GENOMIC DNA]</scope>
    <source>
        <strain evidence="2">25nlg</strain>
    </source>
</reference>
<sequence length="171" mass="19752">MTHDILLVDGYNIIGAWAELQSLSKQDFSLARDRLVDMMAEYAAYMGHEVHIVFDAHQVGGVGKHALHHRVHVIYTRKKETADERIEKLVTTMKRIDRRIYVATSDFAEQSVIFGSGALRKSAHELQREMKLVMKGIDKTIEKKQRTQQSSKIQLSTEVAEVFERWRREGK</sequence>
<dbReference type="Pfam" id="PF05991">
    <property type="entry name" value="NYN_YacP"/>
    <property type="match status" value="1"/>
</dbReference>
<dbReference type="Proteomes" id="UP000242662">
    <property type="component" value="Unassembled WGS sequence"/>
</dbReference>